<organism evidence="13 14">
    <name type="scientific">Denitrovibrio acetiphilus (strain DSM 12809 / NBRC 114555 / N2460)</name>
    <dbReference type="NCBI Taxonomy" id="522772"/>
    <lineage>
        <taxon>Bacteria</taxon>
        <taxon>Pseudomonadati</taxon>
        <taxon>Deferribacterota</taxon>
        <taxon>Deferribacteres</taxon>
        <taxon>Deferribacterales</taxon>
        <taxon>Geovibrionaceae</taxon>
        <taxon>Denitrovibrio</taxon>
    </lineage>
</organism>
<dbReference type="GO" id="GO:0070042">
    <property type="term" value="F:rRNA (uridine-N3-)-methyltransferase activity"/>
    <property type="evidence" value="ECO:0007669"/>
    <property type="project" value="TreeGrafter"/>
</dbReference>
<dbReference type="CDD" id="cd18084">
    <property type="entry name" value="RsmE-like"/>
    <property type="match status" value="1"/>
</dbReference>
<dbReference type="Pfam" id="PF04452">
    <property type="entry name" value="Methyltrans_RNA"/>
    <property type="match status" value="1"/>
</dbReference>
<evidence type="ECO:0000256" key="7">
    <source>
        <dbReference type="ARBA" id="ARBA00022691"/>
    </source>
</evidence>
<dbReference type="InterPro" id="IPR015947">
    <property type="entry name" value="PUA-like_sf"/>
</dbReference>
<protein>
    <recommendedName>
        <fullName evidence="10">Ribosomal RNA small subunit methyltransferase E</fullName>
        <ecNumber evidence="10">2.1.1.193</ecNumber>
    </recommendedName>
</protein>
<dbReference type="GO" id="GO:0005737">
    <property type="term" value="C:cytoplasm"/>
    <property type="evidence" value="ECO:0007669"/>
    <property type="project" value="UniProtKB-SubCell"/>
</dbReference>
<evidence type="ECO:0000256" key="2">
    <source>
        <dbReference type="ARBA" id="ARBA00005528"/>
    </source>
</evidence>
<evidence type="ECO:0000256" key="10">
    <source>
        <dbReference type="PIRNR" id="PIRNR015601"/>
    </source>
</evidence>
<keyword evidence="4 10" id="KW-0698">rRNA processing</keyword>
<evidence type="ECO:0000313" key="13">
    <source>
        <dbReference type="EMBL" id="ADD67959.1"/>
    </source>
</evidence>
<sequence length="228" mass="26137">MKRIYLAQKLTDIFELEGDYFHYLKNVVRAKAGDLIGVLADDEYAECTITDMGKRNAVMSVESCRPAKRYTHKLKVYQCLLKREYMDFAVEKYTELGATEIVPVISERSLNDLKDKTMQRYHDISVKAALQSENEQLPVIHDAVGIADIQPDMQSNLIFYERCEERGCFNTTNEMSIVIGPEGGFTEEEYHMLKDKGFTPVRPIDNILKAETASVVFTGYIRILQENL</sequence>
<feature type="domain" description="Ribosomal RNA small subunit methyltransferase E PUA-like" evidence="12">
    <location>
        <begin position="16"/>
        <end position="57"/>
    </location>
</feature>
<evidence type="ECO:0000313" key="14">
    <source>
        <dbReference type="Proteomes" id="UP000002012"/>
    </source>
</evidence>
<dbReference type="OrthoDB" id="9815641at2"/>
<dbReference type="eggNOG" id="COG1385">
    <property type="taxonomic scope" value="Bacteria"/>
</dbReference>
<dbReference type="PIRSF" id="PIRSF015601">
    <property type="entry name" value="MTase_slr0722"/>
    <property type="match status" value="1"/>
</dbReference>
<proteinExistence type="inferred from homology"/>
<accession>D4H7G0</accession>
<dbReference type="GO" id="GO:0070475">
    <property type="term" value="P:rRNA base methylation"/>
    <property type="evidence" value="ECO:0007669"/>
    <property type="project" value="TreeGrafter"/>
</dbReference>
<evidence type="ECO:0000259" key="12">
    <source>
        <dbReference type="Pfam" id="PF20260"/>
    </source>
</evidence>
<keyword evidence="6 10" id="KW-0808">Transferase</keyword>
<dbReference type="Gene3D" id="3.40.1280.10">
    <property type="match status" value="1"/>
</dbReference>
<dbReference type="EMBL" id="CP001968">
    <property type="protein sequence ID" value="ADD67959.1"/>
    <property type="molecule type" value="Genomic_DNA"/>
</dbReference>
<dbReference type="InterPro" id="IPR029026">
    <property type="entry name" value="tRNA_m1G_MTases_N"/>
</dbReference>
<evidence type="ECO:0000256" key="8">
    <source>
        <dbReference type="ARBA" id="ARBA00025699"/>
    </source>
</evidence>
<dbReference type="PANTHER" id="PTHR30027">
    <property type="entry name" value="RIBOSOMAL RNA SMALL SUBUNIT METHYLTRANSFERASE E"/>
    <property type="match status" value="1"/>
</dbReference>
<keyword evidence="7 10" id="KW-0949">S-adenosyl-L-methionine</keyword>
<reference evidence="13 14" key="1">
    <citation type="journal article" date="2010" name="Stand. Genomic Sci.">
        <title>Complete genome sequence of Denitrovibrio acetiphilus type strain (N2460).</title>
        <authorList>
            <person name="Kiss H."/>
            <person name="Lang E."/>
            <person name="Lapidus A."/>
            <person name="Copeland A."/>
            <person name="Nolan M."/>
            <person name="Glavina Del Rio T."/>
            <person name="Chen F."/>
            <person name="Lucas S."/>
            <person name="Tice H."/>
            <person name="Cheng J.F."/>
            <person name="Han C."/>
            <person name="Goodwin L."/>
            <person name="Pitluck S."/>
            <person name="Liolios K."/>
            <person name="Pati A."/>
            <person name="Ivanova N."/>
            <person name="Mavromatis K."/>
            <person name="Chen A."/>
            <person name="Palaniappan K."/>
            <person name="Land M."/>
            <person name="Hauser L."/>
            <person name="Chang Y.J."/>
            <person name="Jeffries C.D."/>
            <person name="Detter J.C."/>
            <person name="Brettin T."/>
            <person name="Spring S."/>
            <person name="Rohde M."/>
            <person name="Goker M."/>
            <person name="Woyke T."/>
            <person name="Bristow J."/>
            <person name="Eisen J.A."/>
            <person name="Markowitz V."/>
            <person name="Hugenholtz P."/>
            <person name="Kyrpides N.C."/>
            <person name="Klenk H.P."/>
        </authorList>
    </citation>
    <scope>NUCLEOTIDE SEQUENCE [LARGE SCALE GENOMIC DNA]</scope>
    <source>
        <strain evidence="14">DSM 12809 / NBRC 114555 / N2460</strain>
    </source>
</reference>
<evidence type="ECO:0000259" key="11">
    <source>
        <dbReference type="Pfam" id="PF04452"/>
    </source>
</evidence>
<keyword evidence="3 10" id="KW-0963">Cytoplasm</keyword>
<evidence type="ECO:0000256" key="9">
    <source>
        <dbReference type="ARBA" id="ARBA00047944"/>
    </source>
</evidence>
<gene>
    <name evidence="13" type="ordered locus">Dacet_1187</name>
</gene>
<dbReference type="InterPro" id="IPR046886">
    <property type="entry name" value="RsmE_MTase_dom"/>
</dbReference>
<name>D4H7G0_DENA2</name>
<dbReference type="HOGENOM" id="CLU_067442_3_0_0"/>
<dbReference type="SUPFAM" id="SSF75217">
    <property type="entry name" value="alpha/beta knot"/>
    <property type="match status" value="1"/>
</dbReference>
<dbReference type="Pfam" id="PF20260">
    <property type="entry name" value="PUA_4"/>
    <property type="match status" value="1"/>
</dbReference>
<dbReference type="InterPro" id="IPR006700">
    <property type="entry name" value="RsmE"/>
</dbReference>
<dbReference type="InterPro" id="IPR046887">
    <property type="entry name" value="RsmE_PUA-like"/>
</dbReference>
<evidence type="ECO:0000256" key="4">
    <source>
        <dbReference type="ARBA" id="ARBA00022552"/>
    </source>
</evidence>
<dbReference type="SUPFAM" id="SSF88697">
    <property type="entry name" value="PUA domain-like"/>
    <property type="match status" value="1"/>
</dbReference>
<dbReference type="STRING" id="522772.Dacet_1187"/>
<evidence type="ECO:0000256" key="1">
    <source>
        <dbReference type="ARBA" id="ARBA00004496"/>
    </source>
</evidence>
<comment type="similarity">
    <text evidence="2 10">Belongs to the RNA methyltransferase RsmE family.</text>
</comment>
<dbReference type="PANTHER" id="PTHR30027:SF3">
    <property type="entry name" value="16S RRNA (URACIL(1498)-N(3))-METHYLTRANSFERASE"/>
    <property type="match status" value="1"/>
</dbReference>
<dbReference type="NCBIfam" id="TIGR00046">
    <property type="entry name" value="RsmE family RNA methyltransferase"/>
    <property type="match status" value="1"/>
</dbReference>
<dbReference type="InterPro" id="IPR029028">
    <property type="entry name" value="Alpha/beta_knot_MTases"/>
</dbReference>
<dbReference type="InParanoid" id="D4H7G0"/>
<keyword evidence="14" id="KW-1185">Reference proteome</keyword>
<keyword evidence="5 10" id="KW-0489">Methyltransferase</keyword>
<dbReference type="PaxDb" id="522772-Dacet_1187"/>
<dbReference type="FunCoup" id="D4H7G0">
    <property type="interactions" value="335"/>
</dbReference>
<comment type="subcellular location">
    <subcellularLocation>
        <location evidence="1 10">Cytoplasm</location>
    </subcellularLocation>
</comment>
<dbReference type="EC" id="2.1.1.193" evidence="10"/>
<evidence type="ECO:0000256" key="5">
    <source>
        <dbReference type="ARBA" id="ARBA00022603"/>
    </source>
</evidence>
<dbReference type="AlphaFoldDB" id="D4H7G0"/>
<dbReference type="Proteomes" id="UP000002012">
    <property type="component" value="Chromosome"/>
</dbReference>
<evidence type="ECO:0000256" key="6">
    <source>
        <dbReference type="ARBA" id="ARBA00022679"/>
    </source>
</evidence>
<comment type="catalytic activity">
    <reaction evidence="9 10">
        <text>uridine(1498) in 16S rRNA + S-adenosyl-L-methionine = N(3)-methyluridine(1498) in 16S rRNA + S-adenosyl-L-homocysteine + H(+)</text>
        <dbReference type="Rhea" id="RHEA:42920"/>
        <dbReference type="Rhea" id="RHEA-COMP:10283"/>
        <dbReference type="Rhea" id="RHEA-COMP:10284"/>
        <dbReference type="ChEBI" id="CHEBI:15378"/>
        <dbReference type="ChEBI" id="CHEBI:57856"/>
        <dbReference type="ChEBI" id="CHEBI:59789"/>
        <dbReference type="ChEBI" id="CHEBI:65315"/>
        <dbReference type="ChEBI" id="CHEBI:74502"/>
        <dbReference type="EC" id="2.1.1.193"/>
    </reaction>
</comment>
<feature type="domain" description="Ribosomal RNA small subunit methyltransferase E methyltransferase" evidence="11">
    <location>
        <begin position="73"/>
        <end position="221"/>
    </location>
</feature>
<comment type="function">
    <text evidence="8 10">Specifically methylates the N3 position of the uracil ring of uridine 1498 (m3U1498) in 16S rRNA. Acts on the fully assembled 30S ribosomal subunit.</text>
</comment>
<dbReference type="RefSeq" id="WP_013010481.1">
    <property type="nucleotide sequence ID" value="NC_013943.1"/>
</dbReference>
<dbReference type="KEGG" id="dap:Dacet_1187"/>
<evidence type="ECO:0000256" key="3">
    <source>
        <dbReference type="ARBA" id="ARBA00022490"/>
    </source>
</evidence>